<accession>S8ECF0</accession>
<dbReference type="AlphaFoldDB" id="S8ECF0"/>
<dbReference type="PANTHER" id="PTHR44167">
    <property type="entry name" value="OVARIAN-SPECIFIC SERINE/THREONINE-PROTEIN KINASE LOK-RELATED"/>
    <property type="match status" value="1"/>
</dbReference>
<dbReference type="PROSITE" id="PS50011">
    <property type="entry name" value="PROTEIN_KINASE_DOM"/>
    <property type="match status" value="1"/>
</dbReference>
<dbReference type="eggNOG" id="ENOG502RSEI">
    <property type="taxonomic scope" value="Eukaryota"/>
</dbReference>
<gene>
    <name evidence="2" type="ORF">FOMPIDRAFT_1117931</name>
</gene>
<dbReference type="GO" id="GO:0044773">
    <property type="term" value="P:mitotic DNA damage checkpoint signaling"/>
    <property type="evidence" value="ECO:0007669"/>
    <property type="project" value="TreeGrafter"/>
</dbReference>
<sequence>MEVHDGDAQNAFTHGGTTSDGLNVVIRLAAMGGQGRRHIEILRKLARGTKSLLTDNHVVPLWREVEYEDLAFIVSPYVGHSMDDCYGLWAKNSVGDILDMILQALEAIIFVHDLGIVHRDLCKSNYVVQWHPESLSTMRVPLCRPRVFLTDFEMAYEFPSDIPSEERLLTGLPIEGYMRPVPPEIASGKPYDPFKADVWQLAESFSDFRATIPNIDEILSQMFDPDCSTRTSAVEARDALAEFVHGVSLASLLIPPLVLEPLGVAPE</sequence>
<dbReference type="InterPro" id="IPR000719">
    <property type="entry name" value="Prot_kinase_dom"/>
</dbReference>
<dbReference type="Proteomes" id="UP000015241">
    <property type="component" value="Unassembled WGS sequence"/>
</dbReference>
<dbReference type="InParanoid" id="S8ECF0"/>
<dbReference type="GO" id="GO:0005634">
    <property type="term" value="C:nucleus"/>
    <property type="evidence" value="ECO:0007669"/>
    <property type="project" value="TreeGrafter"/>
</dbReference>
<proteinExistence type="predicted"/>
<dbReference type="STRING" id="743788.S8ECF0"/>
<dbReference type="HOGENOM" id="CLU_048917_0_0_1"/>
<dbReference type="PANTHER" id="PTHR44167:SF24">
    <property type="entry name" value="SERINE_THREONINE-PROTEIN KINASE CHK2"/>
    <property type="match status" value="1"/>
</dbReference>
<evidence type="ECO:0000259" key="1">
    <source>
        <dbReference type="PROSITE" id="PS50011"/>
    </source>
</evidence>
<protein>
    <recommendedName>
        <fullName evidence="1">Protein kinase domain-containing protein</fullName>
    </recommendedName>
</protein>
<dbReference type="InterPro" id="IPR008266">
    <property type="entry name" value="Tyr_kinase_AS"/>
</dbReference>
<dbReference type="InterPro" id="IPR011009">
    <property type="entry name" value="Kinase-like_dom_sf"/>
</dbReference>
<feature type="domain" description="Protein kinase" evidence="1">
    <location>
        <begin position="1"/>
        <end position="267"/>
    </location>
</feature>
<evidence type="ECO:0000313" key="3">
    <source>
        <dbReference type="Proteomes" id="UP000015241"/>
    </source>
</evidence>
<evidence type="ECO:0000313" key="2">
    <source>
        <dbReference type="EMBL" id="EPT02642.1"/>
    </source>
</evidence>
<dbReference type="SMART" id="SM00220">
    <property type="entry name" value="S_TKc"/>
    <property type="match status" value="1"/>
</dbReference>
<dbReference type="OrthoDB" id="2985259at2759"/>
<dbReference type="Pfam" id="PF00069">
    <property type="entry name" value="Pkinase"/>
    <property type="match status" value="1"/>
</dbReference>
<dbReference type="GO" id="GO:0004674">
    <property type="term" value="F:protein serine/threonine kinase activity"/>
    <property type="evidence" value="ECO:0007669"/>
    <property type="project" value="TreeGrafter"/>
</dbReference>
<dbReference type="EMBL" id="KE504134">
    <property type="protein sequence ID" value="EPT02642.1"/>
    <property type="molecule type" value="Genomic_DNA"/>
</dbReference>
<dbReference type="PROSITE" id="PS00109">
    <property type="entry name" value="PROTEIN_KINASE_TYR"/>
    <property type="match status" value="1"/>
</dbReference>
<name>S8ECF0_FOMSC</name>
<dbReference type="Gene3D" id="1.10.510.10">
    <property type="entry name" value="Transferase(Phosphotransferase) domain 1"/>
    <property type="match status" value="1"/>
</dbReference>
<keyword evidence="3" id="KW-1185">Reference proteome</keyword>
<organism evidence="2 3">
    <name type="scientific">Fomitopsis schrenkii</name>
    <name type="common">Brown rot fungus</name>
    <dbReference type="NCBI Taxonomy" id="2126942"/>
    <lineage>
        <taxon>Eukaryota</taxon>
        <taxon>Fungi</taxon>
        <taxon>Dikarya</taxon>
        <taxon>Basidiomycota</taxon>
        <taxon>Agaricomycotina</taxon>
        <taxon>Agaricomycetes</taxon>
        <taxon>Polyporales</taxon>
        <taxon>Fomitopsis</taxon>
    </lineage>
</organism>
<reference evidence="2 3" key="1">
    <citation type="journal article" date="2012" name="Science">
        <title>The Paleozoic origin of enzymatic lignin decomposition reconstructed from 31 fungal genomes.</title>
        <authorList>
            <person name="Floudas D."/>
            <person name="Binder M."/>
            <person name="Riley R."/>
            <person name="Barry K."/>
            <person name="Blanchette R.A."/>
            <person name="Henrissat B."/>
            <person name="Martinez A.T."/>
            <person name="Otillar R."/>
            <person name="Spatafora J.W."/>
            <person name="Yadav J.S."/>
            <person name="Aerts A."/>
            <person name="Benoit I."/>
            <person name="Boyd A."/>
            <person name="Carlson A."/>
            <person name="Copeland A."/>
            <person name="Coutinho P.M."/>
            <person name="de Vries R.P."/>
            <person name="Ferreira P."/>
            <person name="Findley K."/>
            <person name="Foster B."/>
            <person name="Gaskell J."/>
            <person name="Glotzer D."/>
            <person name="Gorecki P."/>
            <person name="Heitman J."/>
            <person name="Hesse C."/>
            <person name="Hori C."/>
            <person name="Igarashi K."/>
            <person name="Jurgens J.A."/>
            <person name="Kallen N."/>
            <person name="Kersten P."/>
            <person name="Kohler A."/>
            <person name="Kuees U."/>
            <person name="Kumar T.K.A."/>
            <person name="Kuo A."/>
            <person name="LaButti K."/>
            <person name="Larrondo L.F."/>
            <person name="Lindquist E."/>
            <person name="Ling A."/>
            <person name="Lombard V."/>
            <person name="Lucas S."/>
            <person name="Lundell T."/>
            <person name="Martin R."/>
            <person name="McLaughlin D.J."/>
            <person name="Morgenstern I."/>
            <person name="Morin E."/>
            <person name="Murat C."/>
            <person name="Nagy L.G."/>
            <person name="Nolan M."/>
            <person name="Ohm R.A."/>
            <person name="Patyshakuliyeva A."/>
            <person name="Rokas A."/>
            <person name="Ruiz-Duenas F.J."/>
            <person name="Sabat G."/>
            <person name="Salamov A."/>
            <person name="Samejima M."/>
            <person name="Schmutz J."/>
            <person name="Slot J.C."/>
            <person name="St John F."/>
            <person name="Stenlid J."/>
            <person name="Sun H."/>
            <person name="Sun S."/>
            <person name="Syed K."/>
            <person name="Tsang A."/>
            <person name="Wiebenga A."/>
            <person name="Young D."/>
            <person name="Pisabarro A."/>
            <person name="Eastwood D.C."/>
            <person name="Martin F."/>
            <person name="Cullen D."/>
            <person name="Grigoriev I.V."/>
            <person name="Hibbett D.S."/>
        </authorList>
    </citation>
    <scope>NUCLEOTIDE SEQUENCE</scope>
    <source>
        <strain evidence="3">FP-58527</strain>
    </source>
</reference>
<dbReference type="SUPFAM" id="SSF56112">
    <property type="entry name" value="Protein kinase-like (PK-like)"/>
    <property type="match status" value="1"/>
</dbReference>
<dbReference type="GO" id="GO:0005524">
    <property type="term" value="F:ATP binding"/>
    <property type="evidence" value="ECO:0007669"/>
    <property type="project" value="InterPro"/>
</dbReference>